<comment type="caution">
    <text evidence="10">The sequence shown here is derived from an EMBL/GenBank/DDBJ whole genome shotgun (WGS) entry which is preliminary data.</text>
</comment>
<dbReference type="GO" id="GO:0008892">
    <property type="term" value="F:guanine deaminase activity"/>
    <property type="evidence" value="ECO:0007669"/>
    <property type="project" value="UniProtKB-UniRule"/>
</dbReference>
<dbReference type="GO" id="GO:0005829">
    <property type="term" value="C:cytosol"/>
    <property type="evidence" value="ECO:0007669"/>
    <property type="project" value="TreeGrafter"/>
</dbReference>
<dbReference type="CDD" id="cd01303">
    <property type="entry name" value="GDEase"/>
    <property type="match status" value="1"/>
</dbReference>
<evidence type="ECO:0000256" key="3">
    <source>
        <dbReference type="ARBA" id="ARBA00012781"/>
    </source>
</evidence>
<dbReference type="UniPathway" id="UPA00603">
    <property type="reaction ID" value="UER00660"/>
</dbReference>
<evidence type="ECO:0000256" key="8">
    <source>
        <dbReference type="RuleBase" id="RU366009"/>
    </source>
</evidence>
<dbReference type="InterPro" id="IPR032466">
    <property type="entry name" value="Metal_Hydrolase"/>
</dbReference>
<evidence type="ECO:0000256" key="4">
    <source>
        <dbReference type="ARBA" id="ARBA00022723"/>
    </source>
</evidence>
<proteinExistence type="inferred from homology"/>
<comment type="cofactor">
    <cofactor evidence="8">
        <name>Zn(2+)</name>
        <dbReference type="ChEBI" id="CHEBI:29105"/>
    </cofactor>
    <text evidence="8">Binds 1 zinc ion per subunit.</text>
</comment>
<comment type="similarity">
    <text evidence="2 8">Belongs to the metallo-dependent hydrolases superfamily. ATZ/TRZ family.</text>
</comment>
<dbReference type="GO" id="GO:0006147">
    <property type="term" value="P:guanine catabolic process"/>
    <property type="evidence" value="ECO:0007669"/>
    <property type="project" value="UniProtKB-UniRule"/>
</dbReference>
<accession>A0A364JZP9</accession>
<dbReference type="SUPFAM" id="SSF51338">
    <property type="entry name" value="Composite domain of metallo-dependent hydrolases"/>
    <property type="match status" value="2"/>
</dbReference>
<dbReference type="PANTHER" id="PTHR11271:SF6">
    <property type="entry name" value="GUANINE DEAMINASE"/>
    <property type="match status" value="1"/>
</dbReference>
<evidence type="ECO:0000256" key="1">
    <source>
        <dbReference type="ARBA" id="ARBA00004984"/>
    </source>
</evidence>
<comment type="pathway">
    <text evidence="1 8">Purine metabolism; guanine degradation; xanthine from guanine: step 1/1.</text>
</comment>
<evidence type="ECO:0000259" key="9">
    <source>
        <dbReference type="Pfam" id="PF01979"/>
    </source>
</evidence>
<name>A0A364JZP9_9HYPH</name>
<keyword evidence="11" id="KW-1185">Reference proteome</keyword>
<feature type="domain" description="Amidohydrolase-related" evidence="9">
    <location>
        <begin position="68"/>
        <end position="428"/>
    </location>
</feature>
<dbReference type="Pfam" id="PF01979">
    <property type="entry name" value="Amidohydro_1"/>
    <property type="match status" value="1"/>
</dbReference>
<dbReference type="EMBL" id="QLMK01000001">
    <property type="protein sequence ID" value="RAK34196.1"/>
    <property type="molecule type" value="Genomic_DNA"/>
</dbReference>
<keyword evidence="4 8" id="KW-0479">Metal-binding</keyword>
<keyword evidence="5 8" id="KW-0378">Hydrolase</keyword>
<dbReference type="InterPro" id="IPR011059">
    <property type="entry name" value="Metal-dep_hydrolase_composite"/>
</dbReference>
<dbReference type="NCBIfam" id="TIGR02967">
    <property type="entry name" value="guan_deamin"/>
    <property type="match status" value="1"/>
</dbReference>
<gene>
    <name evidence="10" type="ORF">C7374_101530</name>
</gene>
<dbReference type="InterPro" id="IPR006680">
    <property type="entry name" value="Amidohydro-rel"/>
</dbReference>
<keyword evidence="6 8" id="KW-0862">Zinc</keyword>
<dbReference type="Gene3D" id="2.30.40.10">
    <property type="entry name" value="Urease, subunit C, domain 1"/>
    <property type="match status" value="1"/>
</dbReference>
<sequence length="439" mass="48862">MHKLLIRGRVLTFRDEPQSLDDENSYSYIEDGAVLVENGHIVRTGDFKSVSAQAGTDIKIADHRPHLILPGFIDTHIHFPQTQVVASYAANLLEWLNTYTFVAEQKFADEQHAEFIAERFLDELIRQGTTTAVAYCSVHPQSADAYFRAAEQRNMRMLGGKVMMDRNAPPALCDTAQTGYDDTKALIKRWHGKSRLDYVISPRFAITSTPEQLEASGALAREHPECFIQTHLSENLDEIAFTKSLYPDAPDYLGIYEHYGLLGNKTLLGHSIHLEEREVQLMAETGSIAVFCPTSNLFLGSGLFDRDRLKQAGVRISVATDIGGGTSFSMLRTMDEGYKVLQLREQRLNPLQSFYMMTLGNARALAMEDKIGTLDAGTEADIVVLDSQATSVMRLRMAAGASLEQELFLLQTLGDDRAIAETYIAGKPLKSQLSSMQDI</sequence>
<evidence type="ECO:0000256" key="5">
    <source>
        <dbReference type="ARBA" id="ARBA00022801"/>
    </source>
</evidence>
<dbReference type="EC" id="3.5.4.3" evidence="3 7"/>
<dbReference type="InterPro" id="IPR051607">
    <property type="entry name" value="Metallo-dep_hydrolases"/>
</dbReference>
<reference evidence="10 11" key="1">
    <citation type="submission" date="2018-06" db="EMBL/GenBank/DDBJ databases">
        <title>Genomic Encyclopedia of Type Strains, Phase IV (KMG-IV): sequencing the most valuable type-strain genomes for metagenomic binning, comparative biology and taxonomic classification.</title>
        <authorList>
            <person name="Goeker M."/>
        </authorList>
    </citation>
    <scope>NUCLEOTIDE SEQUENCE [LARGE SCALE GENOMIC DNA]</scope>
    <source>
        <strain evidence="10 11">DSM 26720</strain>
    </source>
</reference>
<dbReference type="InterPro" id="IPR014311">
    <property type="entry name" value="Guanine_deaminase"/>
</dbReference>
<evidence type="ECO:0000256" key="7">
    <source>
        <dbReference type="NCBIfam" id="TIGR02967"/>
    </source>
</evidence>
<comment type="catalytic activity">
    <reaction evidence="8">
        <text>guanine + H2O + H(+) = xanthine + NH4(+)</text>
        <dbReference type="Rhea" id="RHEA:14665"/>
        <dbReference type="ChEBI" id="CHEBI:15377"/>
        <dbReference type="ChEBI" id="CHEBI:15378"/>
        <dbReference type="ChEBI" id="CHEBI:16235"/>
        <dbReference type="ChEBI" id="CHEBI:17712"/>
        <dbReference type="ChEBI" id="CHEBI:28938"/>
        <dbReference type="EC" id="3.5.4.3"/>
    </reaction>
</comment>
<dbReference type="GO" id="GO:0008270">
    <property type="term" value="F:zinc ion binding"/>
    <property type="evidence" value="ECO:0007669"/>
    <property type="project" value="UniProtKB-UniRule"/>
</dbReference>
<dbReference type="FunFam" id="3.20.20.140:FF:000022">
    <property type="entry name" value="Guanine deaminase"/>
    <property type="match status" value="1"/>
</dbReference>
<dbReference type="PANTHER" id="PTHR11271">
    <property type="entry name" value="GUANINE DEAMINASE"/>
    <property type="match status" value="1"/>
</dbReference>
<dbReference type="OrthoDB" id="9787621at2"/>
<evidence type="ECO:0000313" key="11">
    <source>
        <dbReference type="Proteomes" id="UP000249453"/>
    </source>
</evidence>
<dbReference type="Gene3D" id="3.20.20.140">
    <property type="entry name" value="Metal-dependent hydrolases"/>
    <property type="match status" value="1"/>
</dbReference>
<comment type="function">
    <text evidence="8">Catalyzes the hydrolytic deamination of guanine, producing xanthine and ammonia.</text>
</comment>
<protein>
    <recommendedName>
        <fullName evidence="3 7">Guanine deaminase</fullName>
        <shortName evidence="8">Guanase</shortName>
        <ecNumber evidence="3 7">3.5.4.3</ecNumber>
    </recommendedName>
    <alternativeName>
        <fullName evidence="8">Guanine aminohydrolase</fullName>
    </alternativeName>
</protein>
<dbReference type="SUPFAM" id="SSF51556">
    <property type="entry name" value="Metallo-dependent hydrolases"/>
    <property type="match status" value="1"/>
</dbReference>
<evidence type="ECO:0000256" key="6">
    <source>
        <dbReference type="ARBA" id="ARBA00022833"/>
    </source>
</evidence>
<evidence type="ECO:0000313" key="10">
    <source>
        <dbReference type="EMBL" id="RAK34196.1"/>
    </source>
</evidence>
<dbReference type="Proteomes" id="UP000249453">
    <property type="component" value="Unassembled WGS sequence"/>
</dbReference>
<evidence type="ECO:0000256" key="2">
    <source>
        <dbReference type="ARBA" id="ARBA00006745"/>
    </source>
</evidence>
<dbReference type="RefSeq" id="WP_111574032.1">
    <property type="nucleotide sequence ID" value="NZ_JBHEEY010000001.1"/>
</dbReference>
<dbReference type="NCBIfam" id="NF006679">
    <property type="entry name" value="PRK09228.1"/>
    <property type="match status" value="1"/>
</dbReference>
<dbReference type="AlphaFoldDB" id="A0A364JZP9"/>
<organism evidence="10 11">
    <name type="scientific">Falsochrobactrum ovis</name>
    <dbReference type="NCBI Taxonomy" id="1293442"/>
    <lineage>
        <taxon>Bacteria</taxon>
        <taxon>Pseudomonadati</taxon>
        <taxon>Pseudomonadota</taxon>
        <taxon>Alphaproteobacteria</taxon>
        <taxon>Hyphomicrobiales</taxon>
        <taxon>Brucellaceae</taxon>
        <taxon>Falsochrobactrum</taxon>
    </lineage>
</organism>